<evidence type="ECO:0000256" key="5">
    <source>
        <dbReference type="ARBA" id="ARBA00023163"/>
    </source>
</evidence>
<dbReference type="PROSITE" id="PS00782">
    <property type="entry name" value="TFIIB"/>
    <property type="match status" value="1"/>
</dbReference>
<keyword evidence="6" id="KW-0862">Zinc</keyword>
<organism evidence="8 9">
    <name type="scientific">Candidatus Lokiarchaeum ossiferum</name>
    <dbReference type="NCBI Taxonomy" id="2951803"/>
    <lineage>
        <taxon>Archaea</taxon>
        <taxon>Promethearchaeati</taxon>
        <taxon>Promethearchaeota</taxon>
        <taxon>Promethearchaeia</taxon>
        <taxon>Promethearchaeales</taxon>
        <taxon>Promethearchaeaceae</taxon>
        <taxon>Candidatus Lokiarchaeum</taxon>
    </lineage>
</organism>
<evidence type="ECO:0000256" key="1">
    <source>
        <dbReference type="ARBA" id="ARBA00010857"/>
    </source>
</evidence>
<sequence length="304" mass="34838">MNEVAFIKEKNMLNQEMELNYCPECESNNIIVDQARGESVCINCGLVISHHIIDHGREGRRSFSMDEKSKRDQTGSPVSALLPDLGLATVIDTNTALSQRMKRIIKWNTRMSWSNRNMLIAATEIKRIGSLLNLPLRVKEFAAKIYRQAFKLKLLRGRSIKAMVAASLYYSCRAERIPRTLQEILKFTDSDPRDVRRCYRTLIRELKLSVPTLDPIILVPKYITALQLDNEVEKTAIKIIKLYSKKYNIAGRDPKGILAAAIYVSCLHHHQNRSQSIIAKTIQVTEVTLRSRFKEISKIIRVQL</sequence>
<dbReference type="InterPro" id="IPR000812">
    <property type="entry name" value="TFIIB"/>
</dbReference>
<protein>
    <recommendedName>
        <fullName evidence="2">Transcription initiation factor IIB</fullName>
    </recommendedName>
</protein>
<comment type="similarity">
    <text evidence="1">Belongs to the TFIIB family.</text>
</comment>
<dbReference type="PROSITE" id="PS51134">
    <property type="entry name" value="ZF_TFIIB"/>
    <property type="match status" value="1"/>
</dbReference>
<evidence type="ECO:0000256" key="4">
    <source>
        <dbReference type="ARBA" id="ARBA00023015"/>
    </source>
</evidence>
<feature type="domain" description="TFIIB-type" evidence="7">
    <location>
        <begin position="18"/>
        <end position="49"/>
    </location>
</feature>
<evidence type="ECO:0000313" key="8">
    <source>
        <dbReference type="EMBL" id="UYP46530.1"/>
    </source>
</evidence>
<dbReference type="SMART" id="SM00385">
    <property type="entry name" value="CYCLIN"/>
    <property type="match status" value="2"/>
</dbReference>
<dbReference type="InterPro" id="IPR023486">
    <property type="entry name" value="TFIIB_CS"/>
</dbReference>
<dbReference type="InterPro" id="IPR036915">
    <property type="entry name" value="Cyclin-like_sf"/>
</dbReference>
<dbReference type="Pfam" id="PF08271">
    <property type="entry name" value="Zn_Ribbon_TF"/>
    <property type="match status" value="1"/>
</dbReference>
<keyword evidence="4" id="KW-0805">Transcription regulation</keyword>
<dbReference type="EMBL" id="CP104013">
    <property type="protein sequence ID" value="UYP46530.1"/>
    <property type="molecule type" value="Genomic_DNA"/>
</dbReference>
<reference evidence="8" key="1">
    <citation type="submission" date="2022-09" db="EMBL/GenBank/DDBJ databases">
        <title>Actin cytoskeleton and complex cell architecture in an #Asgard archaeon.</title>
        <authorList>
            <person name="Ponce Toledo R.I."/>
            <person name="Schleper C."/>
            <person name="Rodrigues Oliveira T."/>
            <person name="Wollweber F."/>
            <person name="Xu J."/>
            <person name="Rittmann S."/>
            <person name="Klingl A."/>
            <person name="Pilhofer M."/>
        </authorList>
    </citation>
    <scope>NUCLEOTIDE SEQUENCE</scope>
    <source>
        <strain evidence="8">B-35</strain>
    </source>
</reference>
<name>A0ABY6HSN8_9ARCH</name>
<dbReference type="Pfam" id="PF00382">
    <property type="entry name" value="TFIIB"/>
    <property type="match status" value="2"/>
</dbReference>
<dbReference type="InterPro" id="IPR013150">
    <property type="entry name" value="TFIIB_cyclin"/>
</dbReference>
<dbReference type="InterPro" id="IPR013137">
    <property type="entry name" value="Znf_TFIIB"/>
</dbReference>
<dbReference type="PRINTS" id="PR00685">
    <property type="entry name" value="TIFACTORIIB"/>
</dbReference>
<keyword evidence="5" id="KW-0804">Transcription</keyword>
<dbReference type="InterPro" id="IPR013763">
    <property type="entry name" value="Cyclin-like_dom"/>
</dbReference>
<accession>A0ABY6HSN8</accession>
<evidence type="ECO:0000313" key="9">
    <source>
        <dbReference type="Proteomes" id="UP001208689"/>
    </source>
</evidence>
<dbReference type="Proteomes" id="UP001208689">
    <property type="component" value="Chromosome"/>
</dbReference>
<dbReference type="PANTHER" id="PTHR11618">
    <property type="entry name" value="TRANSCRIPTION INITIATION FACTOR IIB-RELATED"/>
    <property type="match status" value="1"/>
</dbReference>
<evidence type="ECO:0000256" key="3">
    <source>
        <dbReference type="ARBA" id="ARBA00022737"/>
    </source>
</evidence>
<evidence type="ECO:0000256" key="2">
    <source>
        <dbReference type="ARBA" id="ARBA00013932"/>
    </source>
</evidence>
<keyword evidence="6" id="KW-0479">Metal-binding</keyword>
<dbReference type="PANTHER" id="PTHR11618:SF13">
    <property type="entry name" value="TRANSCRIPTION INITIATION FACTOR IIB"/>
    <property type="match status" value="1"/>
</dbReference>
<keyword evidence="3" id="KW-0677">Repeat</keyword>
<dbReference type="SUPFAM" id="SSF57783">
    <property type="entry name" value="Zinc beta-ribbon"/>
    <property type="match status" value="1"/>
</dbReference>
<evidence type="ECO:0000256" key="6">
    <source>
        <dbReference type="PROSITE-ProRule" id="PRU00469"/>
    </source>
</evidence>
<keyword evidence="9" id="KW-1185">Reference proteome</keyword>
<dbReference type="SUPFAM" id="SSF47954">
    <property type="entry name" value="Cyclin-like"/>
    <property type="match status" value="2"/>
</dbReference>
<dbReference type="Gene3D" id="1.10.472.170">
    <property type="match status" value="1"/>
</dbReference>
<proteinExistence type="inferred from homology"/>
<dbReference type="Gene3D" id="1.10.472.10">
    <property type="entry name" value="Cyclin-like"/>
    <property type="match status" value="1"/>
</dbReference>
<gene>
    <name evidence="8" type="ORF">NEF87_002815</name>
</gene>
<keyword evidence="6" id="KW-0863">Zinc-finger</keyword>
<evidence type="ECO:0000259" key="7">
    <source>
        <dbReference type="PROSITE" id="PS51134"/>
    </source>
</evidence>